<evidence type="ECO:0000256" key="13">
    <source>
        <dbReference type="SAM" id="MobiDB-lite"/>
    </source>
</evidence>
<proteinExistence type="predicted"/>
<dbReference type="RefSeq" id="XP_005096586.1">
    <property type="nucleotide sequence ID" value="XM_005096529.3"/>
</dbReference>
<organism evidence="14 15">
    <name type="scientific">Aplysia californica</name>
    <name type="common">California sea hare</name>
    <dbReference type="NCBI Taxonomy" id="6500"/>
    <lineage>
        <taxon>Eukaryota</taxon>
        <taxon>Metazoa</taxon>
        <taxon>Spiralia</taxon>
        <taxon>Lophotrochozoa</taxon>
        <taxon>Mollusca</taxon>
        <taxon>Gastropoda</taxon>
        <taxon>Heterobranchia</taxon>
        <taxon>Euthyneura</taxon>
        <taxon>Tectipleura</taxon>
        <taxon>Aplysiida</taxon>
        <taxon>Aplysioidea</taxon>
        <taxon>Aplysiidae</taxon>
        <taxon>Aplysia</taxon>
    </lineage>
</organism>
<dbReference type="PANTHER" id="PTHR21077">
    <property type="entry name" value="EME1 PROTEIN"/>
    <property type="match status" value="1"/>
</dbReference>
<keyword evidence="12" id="KW-0469">Meiosis</keyword>
<evidence type="ECO:0000313" key="14">
    <source>
        <dbReference type="Proteomes" id="UP000694888"/>
    </source>
</evidence>
<dbReference type="PANTHER" id="PTHR21077:SF5">
    <property type="entry name" value="CROSSOVER JUNCTION ENDONUCLEASE MMS4"/>
    <property type="match status" value="1"/>
</dbReference>
<keyword evidence="9" id="KW-0233">DNA recombination</keyword>
<accession>A0ABM0JLM1</accession>
<keyword evidence="14" id="KW-1185">Reference proteome</keyword>
<evidence type="ECO:0000256" key="12">
    <source>
        <dbReference type="ARBA" id="ARBA00023254"/>
    </source>
</evidence>
<dbReference type="InterPro" id="IPR033310">
    <property type="entry name" value="Mms4/EME1/EME2"/>
</dbReference>
<evidence type="ECO:0000256" key="10">
    <source>
        <dbReference type="ARBA" id="ARBA00023204"/>
    </source>
</evidence>
<keyword evidence="8" id="KW-0460">Magnesium</keyword>
<evidence type="ECO:0000256" key="5">
    <source>
        <dbReference type="ARBA" id="ARBA00022759"/>
    </source>
</evidence>
<keyword evidence="10" id="KW-0234">DNA repair</keyword>
<sequence length="313" mass="34906">MFTVFVDPAAAPTDKRRQCITKACQDIGVNIDFVPQRVERTISWCPPLNAPPSALSDIQQEVVALLEAEEAVNMIFAHMQLKQGEDTDDISLTKWVESLQSALSGQNLTVIIIGLSKYFRKRKLNDRQQHRELVTGKPSRGRKKVTPAGPCISTEDAEEAFVDVQLFTGCVVQDVADDEELAAQLKFYTKAVRDKPAKKNRFESAFSFLDEGTSGLSVNKSGQGLAKVWKHQLMQFKNFSAEMADAVMNSYPSPQLLHQTCQSCSTAEAERLIGDINVRRSASVISTNRKIGKEHARRIHKFMTSTDSEEIVK</sequence>
<dbReference type="GO" id="GO:0004519">
    <property type="term" value="F:endonuclease activity"/>
    <property type="evidence" value="ECO:0007669"/>
    <property type="project" value="UniProtKB-KW"/>
</dbReference>
<evidence type="ECO:0000256" key="3">
    <source>
        <dbReference type="ARBA" id="ARBA00022722"/>
    </source>
</evidence>
<dbReference type="Pfam" id="PF21292">
    <property type="entry name" value="EME1-MUS81_C"/>
    <property type="match status" value="1"/>
</dbReference>
<evidence type="ECO:0000256" key="9">
    <source>
        <dbReference type="ARBA" id="ARBA00023172"/>
    </source>
</evidence>
<keyword evidence="6" id="KW-0227">DNA damage</keyword>
<dbReference type="Gene3D" id="1.10.150.670">
    <property type="entry name" value="Crossover junction endonuclease EME1, DNA-binding domain"/>
    <property type="match status" value="1"/>
</dbReference>
<feature type="region of interest" description="Disordered" evidence="13">
    <location>
        <begin position="129"/>
        <end position="149"/>
    </location>
</feature>
<keyword evidence="4" id="KW-0479">Metal-binding</keyword>
<keyword evidence="7" id="KW-0378">Hydrolase</keyword>
<keyword evidence="3" id="KW-0540">Nuclease</keyword>
<evidence type="ECO:0000256" key="8">
    <source>
        <dbReference type="ARBA" id="ARBA00022842"/>
    </source>
</evidence>
<name>A0ABM0JLM1_APLCA</name>
<protein>
    <submittedName>
        <fullName evidence="15 16">Crossover junction endonuclease EME1</fullName>
    </submittedName>
</protein>
<gene>
    <name evidence="15 16" type="primary">LOC101851342</name>
</gene>
<evidence type="ECO:0000256" key="2">
    <source>
        <dbReference type="ARBA" id="ARBA00004123"/>
    </source>
</evidence>
<keyword evidence="11" id="KW-0539">Nucleus</keyword>
<dbReference type="GeneID" id="101851342"/>
<keyword evidence="5 15" id="KW-0255">Endonuclease</keyword>
<reference evidence="15 16" key="1">
    <citation type="submission" date="2025-05" db="UniProtKB">
        <authorList>
            <consortium name="RefSeq"/>
        </authorList>
    </citation>
    <scope>IDENTIFICATION</scope>
</reference>
<evidence type="ECO:0000256" key="4">
    <source>
        <dbReference type="ARBA" id="ARBA00022723"/>
    </source>
</evidence>
<evidence type="ECO:0000256" key="6">
    <source>
        <dbReference type="ARBA" id="ARBA00022763"/>
    </source>
</evidence>
<dbReference type="Proteomes" id="UP000694888">
    <property type="component" value="Unplaced"/>
</dbReference>
<dbReference type="InterPro" id="IPR042530">
    <property type="entry name" value="EME1/EME2_C"/>
</dbReference>
<evidence type="ECO:0000256" key="1">
    <source>
        <dbReference type="ARBA" id="ARBA00001946"/>
    </source>
</evidence>
<comment type="subcellular location">
    <subcellularLocation>
        <location evidence="2">Nucleus</location>
    </subcellularLocation>
</comment>
<evidence type="ECO:0000256" key="11">
    <source>
        <dbReference type="ARBA" id="ARBA00023242"/>
    </source>
</evidence>
<dbReference type="RefSeq" id="XP_005096587.1">
    <property type="nucleotide sequence ID" value="XM_005096530.3"/>
</dbReference>
<dbReference type="Gene3D" id="3.40.50.10130">
    <property type="match status" value="1"/>
</dbReference>
<evidence type="ECO:0000313" key="15">
    <source>
        <dbReference type="RefSeq" id="XP_005096586.1"/>
    </source>
</evidence>
<comment type="cofactor">
    <cofactor evidence="1">
        <name>Mg(2+)</name>
        <dbReference type="ChEBI" id="CHEBI:18420"/>
    </cofactor>
</comment>
<evidence type="ECO:0000313" key="16">
    <source>
        <dbReference type="RefSeq" id="XP_005096587.1"/>
    </source>
</evidence>
<evidence type="ECO:0000256" key="7">
    <source>
        <dbReference type="ARBA" id="ARBA00022801"/>
    </source>
</evidence>